<comment type="caution">
    <text evidence="1">The sequence shown here is derived from an EMBL/GenBank/DDBJ whole genome shotgun (WGS) entry which is preliminary data.</text>
</comment>
<evidence type="ECO:0000313" key="1">
    <source>
        <dbReference type="EMBL" id="KKN38138.1"/>
    </source>
</evidence>
<name>A0A0F9T9F7_9ZZZZ</name>
<proteinExistence type="predicted"/>
<dbReference type="AlphaFoldDB" id="A0A0F9T9F7"/>
<feature type="non-terminal residue" evidence="1">
    <location>
        <position position="1"/>
    </location>
</feature>
<gene>
    <name evidence="1" type="ORF">LCGC14_0756600</name>
</gene>
<reference evidence="1" key="1">
    <citation type="journal article" date="2015" name="Nature">
        <title>Complex archaea that bridge the gap between prokaryotes and eukaryotes.</title>
        <authorList>
            <person name="Spang A."/>
            <person name="Saw J.H."/>
            <person name="Jorgensen S.L."/>
            <person name="Zaremba-Niedzwiedzka K."/>
            <person name="Martijn J."/>
            <person name="Lind A.E."/>
            <person name="van Eijk R."/>
            <person name="Schleper C."/>
            <person name="Guy L."/>
            <person name="Ettema T.J."/>
        </authorList>
    </citation>
    <scope>NUCLEOTIDE SEQUENCE</scope>
</reference>
<accession>A0A0F9T9F7</accession>
<protein>
    <submittedName>
        <fullName evidence="1">Uncharacterized protein</fullName>
    </submittedName>
</protein>
<dbReference type="EMBL" id="LAZR01001850">
    <property type="protein sequence ID" value="KKN38138.1"/>
    <property type="molecule type" value="Genomic_DNA"/>
</dbReference>
<organism evidence="1">
    <name type="scientific">marine sediment metagenome</name>
    <dbReference type="NCBI Taxonomy" id="412755"/>
    <lineage>
        <taxon>unclassified sequences</taxon>
        <taxon>metagenomes</taxon>
        <taxon>ecological metagenomes</taxon>
    </lineage>
</organism>
<sequence>DYNEYRVVFKYRPGTDKIPPEYVFVELENEHGEGMGGHEWVEMDGGLVALVLPIYKVIEPDQDVKETEHFHSDDIYDILGID</sequence>